<dbReference type="PROSITE" id="PS50894">
    <property type="entry name" value="HPT"/>
    <property type="match status" value="1"/>
</dbReference>
<evidence type="ECO:0000313" key="2">
    <source>
        <dbReference type="EMBL" id="SFV62639.1"/>
    </source>
</evidence>
<dbReference type="InterPro" id="IPR036641">
    <property type="entry name" value="HPT_dom_sf"/>
</dbReference>
<proteinExistence type="predicted"/>
<sequence>MYYGYNNKKEITMADQEFISLLGYTKFSDIIENNIAQSIKFENSKIYLKQSDKDIKANYSEIEFLTDSDSIKIVKLSNIIETKNSISKLQLNYNPIYLDVAKISSEIGLSIDDYKLYLDSFIDQSIIDEKKLLDGDDKAIKNLSNLALTLKIPNINILLLKIKKLPSGERTQYIDEYYTKLALLTLKKPTVDIAIIEKDTIETKEEELNSKFTELLSNVEKAPAEKVKEEKLDSSFDKLIKESEPKVDAIDLDMDLDFSLDDELAPLIDTPAKKTEETTADIDKISLEKVTPLPIDYNPKVAADELNLPVVLIEEFVEDFIEQAHHDKDHLLASYYQKDMDNIHELGHKLKGAASNLRINELADVLEEIQFCTEHIKLKSLFIKYWGLFISLENYMKQPKQ</sequence>
<dbReference type="AlphaFoldDB" id="A0A1W1CA58"/>
<protein>
    <recommendedName>
        <fullName evidence="1">HPt domain-containing protein</fullName>
    </recommendedName>
</protein>
<dbReference type="Gene3D" id="1.20.120.160">
    <property type="entry name" value="HPT domain"/>
    <property type="match status" value="1"/>
</dbReference>
<organism evidence="2">
    <name type="scientific">hydrothermal vent metagenome</name>
    <dbReference type="NCBI Taxonomy" id="652676"/>
    <lineage>
        <taxon>unclassified sequences</taxon>
        <taxon>metagenomes</taxon>
        <taxon>ecological metagenomes</taxon>
    </lineage>
</organism>
<name>A0A1W1CA58_9ZZZZ</name>
<accession>A0A1W1CA58</accession>
<dbReference type="InterPro" id="IPR008207">
    <property type="entry name" value="Sig_transdc_His_kin_Hpt_dom"/>
</dbReference>
<gene>
    <name evidence="2" type="ORF">MNB_SV-12-285</name>
</gene>
<dbReference type="SUPFAM" id="SSF47226">
    <property type="entry name" value="Histidine-containing phosphotransfer domain, HPT domain"/>
    <property type="match status" value="1"/>
</dbReference>
<dbReference type="CDD" id="cd00088">
    <property type="entry name" value="HPT"/>
    <property type="match status" value="1"/>
</dbReference>
<dbReference type="Pfam" id="PF01627">
    <property type="entry name" value="Hpt"/>
    <property type="match status" value="1"/>
</dbReference>
<feature type="domain" description="HPt" evidence="1">
    <location>
        <begin position="309"/>
        <end position="401"/>
    </location>
</feature>
<reference evidence="2" key="1">
    <citation type="submission" date="2016-10" db="EMBL/GenBank/DDBJ databases">
        <authorList>
            <person name="de Groot N.N."/>
        </authorList>
    </citation>
    <scope>NUCLEOTIDE SEQUENCE</scope>
</reference>
<dbReference type="EMBL" id="FPHE01000116">
    <property type="protein sequence ID" value="SFV62639.1"/>
    <property type="molecule type" value="Genomic_DNA"/>
</dbReference>
<evidence type="ECO:0000259" key="1">
    <source>
        <dbReference type="PROSITE" id="PS50894"/>
    </source>
</evidence>
<dbReference type="GO" id="GO:0000160">
    <property type="term" value="P:phosphorelay signal transduction system"/>
    <property type="evidence" value="ECO:0007669"/>
    <property type="project" value="InterPro"/>
</dbReference>